<dbReference type="Proteomes" id="UP000265520">
    <property type="component" value="Unassembled WGS sequence"/>
</dbReference>
<dbReference type="InterPro" id="IPR038765">
    <property type="entry name" value="Papain-like_cys_pep_sf"/>
</dbReference>
<dbReference type="Pfam" id="PF02338">
    <property type="entry name" value="OTU"/>
    <property type="match status" value="1"/>
</dbReference>
<dbReference type="InterPro" id="IPR003323">
    <property type="entry name" value="OTU_dom"/>
</dbReference>
<comment type="caution">
    <text evidence="3">The sequence shown here is derived from an EMBL/GenBank/DDBJ whole genome shotgun (WGS) entry which is preliminary data.</text>
</comment>
<dbReference type="SUPFAM" id="SSF54001">
    <property type="entry name" value="Cysteine proteinases"/>
    <property type="match status" value="1"/>
</dbReference>
<organism evidence="3 4">
    <name type="scientific">Trifolium medium</name>
    <dbReference type="NCBI Taxonomy" id="97028"/>
    <lineage>
        <taxon>Eukaryota</taxon>
        <taxon>Viridiplantae</taxon>
        <taxon>Streptophyta</taxon>
        <taxon>Embryophyta</taxon>
        <taxon>Tracheophyta</taxon>
        <taxon>Spermatophyta</taxon>
        <taxon>Magnoliopsida</taxon>
        <taxon>eudicotyledons</taxon>
        <taxon>Gunneridae</taxon>
        <taxon>Pentapetalae</taxon>
        <taxon>rosids</taxon>
        <taxon>fabids</taxon>
        <taxon>Fabales</taxon>
        <taxon>Fabaceae</taxon>
        <taxon>Papilionoideae</taxon>
        <taxon>50 kb inversion clade</taxon>
        <taxon>NPAAA clade</taxon>
        <taxon>Hologalegina</taxon>
        <taxon>IRL clade</taxon>
        <taxon>Trifolieae</taxon>
        <taxon>Trifolium</taxon>
    </lineage>
</organism>
<feature type="domain" description="OTU" evidence="2">
    <location>
        <begin position="1"/>
        <end position="105"/>
    </location>
</feature>
<reference evidence="3 4" key="1">
    <citation type="journal article" date="2018" name="Front. Plant Sci.">
        <title>Red Clover (Trifolium pratense) and Zigzag Clover (T. medium) - A Picture of Genomic Similarities and Differences.</title>
        <authorList>
            <person name="Dluhosova J."/>
            <person name="Istvanek J."/>
            <person name="Nedelnik J."/>
            <person name="Repkova J."/>
        </authorList>
    </citation>
    <scope>NUCLEOTIDE SEQUENCE [LARGE SCALE GENOMIC DNA]</scope>
    <source>
        <strain evidence="4">cv. 10/8</strain>
        <tissue evidence="3">Leaf</tissue>
    </source>
</reference>
<feature type="non-terminal residue" evidence="3">
    <location>
        <position position="105"/>
    </location>
</feature>
<evidence type="ECO:0000313" key="4">
    <source>
        <dbReference type="Proteomes" id="UP000265520"/>
    </source>
</evidence>
<dbReference type="GO" id="GO:0004843">
    <property type="term" value="F:cysteine-type deubiquitinase activity"/>
    <property type="evidence" value="ECO:0007669"/>
    <property type="project" value="TreeGrafter"/>
</dbReference>
<name>A0A392R578_9FABA</name>
<sequence length="105" mass="11637">MTAAYMRKNTSDFLPFCLSENLIEGDSDESIAQKFENYCKEVESTAIWGGQLELGALTHCLKKHIMIYSGSFPDVEMGKEYKSAEGIGSSGSSIMLSYHRHAFGL</sequence>
<dbReference type="PANTHER" id="PTHR12419">
    <property type="entry name" value="OTU DOMAIN CONTAINING PROTEIN"/>
    <property type="match status" value="1"/>
</dbReference>
<evidence type="ECO:0000256" key="1">
    <source>
        <dbReference type="ARBA" id="ARBA00010407"/>
    </source>
</evidence>
<comment type="similarity">
    <text evidence="1">Belongs to the peptidase C85 family.</text>
</comment>
<evidence type="ECO:0000313" key="3">
    <source>
        <dbReference type="EMBL" id="MCI31733.1"/>
    </source>
</evidence>
<protein>
    <submittedName>
        <fullName evidence="3">OTU domain-containing protein 6B-like</fullName>
    </submittedName>
</protein>
<dbReference type="GO" id="GO:0016579">
    <property type="term" value="P:protein deubiquitination"/>
    <property type="evidence" value="ECO:0007669"/>
    <property type="project" value="TreeGrafter"/>
</dbReference>
<dbReference type="Gene3D" id="3.90.70.80">
    <property type="match status" value="1"/>
</dbReference>
<dbReference type="InterPro" id="IPR050704">
    <property type="entry name" value="Peptidase_C85-like"/>
</dbReference>
<proteinExistence type="inferred from homology"/>
<accession>A0A392R578</accession>
<evidence type="ECO:0000259" key="2">
    <source>
        <dbReference type="PROSITE" id="PS50802"/>
    </source>
</evidence>
<keyword evidence="4" id="KW-1185">Reference proteome</keyword>
<dbReference type="PANTHER" id="PTHR12419:SF10">
    <property type="entry name" value="DEUBIQUITINASE OTUD6B"/>
    <property type="match status" value="1"/>
</dbReference>
<dbReference type="EMBL" id="LXQA010189609">
    <property type="protein sequence ID" value="MCI31733.1"/>
    <property type="molecule type" value="Genomic_DNA"/>
</dbReference>
<dbReference type="PROSITE" id="PS50802">
    <property type="entry name" value="OTU"/>
    <property type="match status" value="1"/>
</dbReference>
<dbReference type="AlphaFoldDB" id="A0A392R578"/>